<dbReference type="PANTHER" id="PTHR37984">
    <property type="entry name" value="PROTEIN CBG26694"/>
    <property type="match status" value="1"/>
</dbReference>
<dbReference type="InterPro" id="IPR043502">
    <property type="entry name" value="DNA/RNA_pol_sf"/>
</dbReference>
<dbReference type="InterPro" id="IPR041577">
    <property type="entry name" value="RT_RNaseH_2"/>
</dbReference>
<dbReference type="Gene3D" id="3.30.70.270">
    <property type="match status" value="2"/>
</dbReference>
<protein>
    <recommendedName>
        <fullName evidence="2">Reverse transcriptase/retrotransposon-derived protein RNase H-like domain-containing protein</fullName>
    </recommendedName>
</protein>
<keyword evidence="4" id="KW-1185">Reference proteome</keyword>
<evidence type="ECO:0000313" key="4">
    <source>
        <dbReference type="Proteomes" id="UP001501920"/>
    </source>
</evidence>
<evidence type="ECO:0000259" key="2">
    <source>
        <dbReference type="Pfam" id="PF17919"/>
    </source>
</evidence>
<proteinExistence type="predicted"/>
<dbReference type="InterPro" id="IPR043128">
    <property type="entry name" value="Rev_trsase/Diguanyl_cyclase"/>
</dbReference>
<sequence>MPFGISSAPEIFHRAMESIIEGDDGVRVYVDDIVLWGSTLPQHNERLTKLSEFGVEPDRAKVQAILDMPRPTDKKADLRVMGMINFIGKFIPNLSSRTMHLRELVHHANEFKWTAKHETEWESLKTILTTEPVLTFFDLSKRTKISTDASKNGLGAVLLQATGDSWNPVAYASRTMTSSERNSKKNV</sequence>
<dbReference type="PANTHER" id="PTHR37984:SF5">
    <property type="entry name" value="PROTEIN NYNRIN-LIKE"/>
    <property type="match status" value="1"/>
</dbReference>
<dbReference type="AlphaFoldDB" id="A0AAR2KV96"/>
<dbReference type="SUPFAM" id="SSF56672">
    <property type="entry name" value="DNA/RNA polymerases"/>
    <property type="match status" value="1"/>
</dbReference>
<dbReference type="GO" id="GO:0003824">
    <property type="term" value="F:catalytic activity"/>
    <property type="evidence" value="ECO:0007669"/>
    <property type="project" value="UniProtKB-KW"/>
</dbReference>
<dbReference type="Ensembl" id="ENSPNAT00000062839.1">
    <property type="protein sequence ID" value="ENSPNAP00000066404.1"/>
    <property type="gene ID" value="ENSPNAG00000035286.1"/>
</dbReference>
<dbReference type="FunFam" id="3.30.70.270:FF:000020">
    <property type="entry name" value="Transposon Tf2-6 polyprotein-like Protein"/>
    <property type="match status" value="1"/>
</dbReference>
<dbReference type="Proteomes" id="UP001501920">
    <property type="component" value="Chromosome 6"/>
</dbReference>
<keyword evidence="1" id="KW-0511">Multifunctional enzyme</keyword>
<feature type="domain" description="Reverse transcriptase/retrotransposon-derived protein RNase H-like" evidence="2">
    <location>
        <begin position="113"/>
        <end position="184"/>
    </location>
</feature>
<reference evidence="3 4" key="1">
    <citation type="submission" date="2020-10" db="EMBL/GenBank/DDBJ databases">
        <title>Pygocentrus nattereri (red-bellied piranha) genome, fPygNat1, primary haplotype.</title>
        <authorList>
            <person name="Myers G."/>
            <person name="Meyer A."/>
            <person name="Karagic N."/>
            <person name="Pippel M."/>
            <person name="Winkler S."/>
            <person name="Tracey A."/>
            <person name="Wood J."/>
            <person name="Formenti G."/>
            <person name="Howe K."/>
            <person name="Fedrigo O."/>
            <person name="Jarvis E.D."/>
        </authorList>
    </citation>
    <scope>NUCLEOTIDE SEQUENCE [LARGE SCALE GENOMIC DNA]</scope>
</reference>
<dbReference type="GeneTree" id="ENSGT01140000282569"/>
<reference evidence="3" key="3">
    <citation type="submission" date="2025-09" db="UniProtKB">
        <authorList>
            <consortium name="Ensembl"/>
        </authorList>
    </citation>
    <scope>IDENTIFICATION</scope>
</reference>
<name>A0AAR2KV96_PYGNA</name>
<reference evidence="3" key="2">
    <citation type="submission" date="2025-08" db="UniProtKB">
        <authorList>
            <consortium name="Ensembl"/>
        </authorList>
    </citation>
    <scope>IDENTIFICATION</scope>
</reference>
<dbReference type="InterPro" id="IPR050951">
    <property type="entry name" value="Retrovirus_Pol_polyprotein"/>
</dbReference>
<accession>A0AAR2KV96</accession>
<dbReference type="Pfam" id="PF17919">
    <property type="entry name" value="RT_RNaseH_2"/>
    <property type="match status" value="1"/>
</dbReference>
<evidence type="ECO:0000313" key="3">
    <source>
        <dbReference type="Ensembl" id="ENSPNAP00000066404.1"/>
    </source>
</evidence>
<evidence type="ECO:0000256" key="1">
    <source>
        <dbReference type="ARBA" id="ARBA00023268"/>
    </source>
</evidence>
<organism evidence="3 4">
    <name type="scientific">Pygocentrus nattereri</name>
    <name type="common">Red-bellied piranha</name>
    <dbReference type="NCBI Taxonomy" id="42514"/>
    <lineage>
        <taxon>Eukaryota</taxon>
        <taxon>Metazoa</taxon>
        <taxon>Chordata</taxon>
        <taxon>Craniata</taxon>
        <taxon>Vertebrata</taxon>
        <taxon>Euteleostomi</taxon>
        <taxon>Actinopterygii</taxon>
        <taxon>Neopterygii</taxon>
        <taxon>Teleostei</taxon>
        <taxon>Ostariophysi</taxon>
        <taxon>Characiformes</taxon>
        <taxon>Characoidei</taxon>
        <taxon>Pygocentrus</taxon>
    </lineage>
</organism>